<keyword evidence="2" id="KW-1185">Reference proteome</keyword>
<dbReference type="RefSeq" id="WP_204821262.1">
    <property type="nucleotide sequence ID" value="NZ_JANHOF010000011.1"/>
</dbReference>
<dbReference type="Pfam" id="PF18951">
    <property type="entry name" value="DUF5695"/>
    <property type="match status" value="2"/>
</dbReference>
<dbReference type="EMBL" id="JBHLVF010000012">
    <property type="protein sequence ID" value="MFC0391835.1"/>
    <property type="molecule type" value="Genomic_DNA"/>
</dbReference>
<name>A0ABV6J7H1_9BACL</name>
<protein>
    <submittedName>
        <fullName evidence="1">DUF5695 domain-containing protein</fullName>
    </submittedName>
</protein>
<dbReference type="Proteomes" id="UP001589818">
    <property type="component" value="Unassembled WGS sequence"/>
</dbReference>
<gene>
    <name evidence="1" type="ORF">ACFFJ8_10715</name>
</gene>
<reference evidence="1 2" key="1">
    <citation type="submission" date="2024-09" db="EMBL/GenBank/DDBJ databases">
        <authorList>
            <person name="Sun Q."/>
            <person name="Mori K."/>
        </authorList>
    </citation>
    <scope>NUCLEOTIDE SEQUENCE [LARGE SCALE GENOMIC DNA]</scope>
    <source>
        <strain evidence="1 2">CCM 4839</strain>
    </source>
</reference>
<evidence type="ECO:0000313" key="2">
    <source>
        <dbReference type="Proteomes" id="UP001589818"/>
    </source>
</evidence>
<organism evidence="1 2">
    <name type="scientific">Paenibacillus mendelii</name>
    <dbReference type="NCBI Taxonomy" id="206163"/>
    <lineage>
        <taxon>Bacteria</taxon>
        <taxon>Bacillati</taxon>
        <taxon>Bacillota</taxon>
        <taxon>Bacilli</taxon>
        <taxon>Bacillales</taxon>
        <taxon>Paenibacillaceae</taxon>
        <taxon>Paenibacillus</taxon>
    </lineage>
</organism>
<accession>A0ABV6J7H1</accession>
<sequence length="852" mass="95342">MFPPNRTARLIDRATGNLYYFGVHAGDDSCNFVASPTELGVVDDRDRSLPVPGYGSVFVACRQEQSSLASAASESRWLDFRPVGESDDYASDHGGLAVRKSFRQSDDLLYMEIVLSNPSSSALRIDELAVSVPVNNNYTDFRYRPSYMYEKRVYEHIYPGGTSGYQIMQRLNGEAPLAYAIPLKETSFEHTAHLPGTTALVREGIPNHSWPGSSVIYLHAGGYMERNGFQEIMGRGTATSRLLLPGEEASYLIEIGMTDGMESFRSLLAERGKLAVTAIPAMVSPIDSPFTLLVRSRSTVSLEPSDRYSAILLGSSGDRHSFRLEFHEPGEHAITIRHAEGGSAPVLIRITEPVKELVRRRADFIARHQVYRKEGDALNGAILCYSRREFIGNRPYPQGILAQEDDIWGSGSYEGGITEAMFVAIKNATDPEPGEIAVLEAYVRDYVRRYLQNPETNEVFWWCGNFNSVRSFDYMHVANLYYYMHVIAKTYQATELYDSNEYLLLAYSTLMKMFERARKMDLVVGNMGGDVMFRTLHAMEDIYVAEYYELLLRVNEFQRNLFEHNVPFGSECAYDNTGYEMAMTMADAYDDTAWMERLAKIMLAVRGEQPVWWWHGSDIRWWDAERDFSECCHHYTSPLNSGGLLRALERGLLPIGHETLSTIHGGTLGAFSKIHADGTGSMSYCWEQESSNFGFHAFSGDIGLGLFGALTDFGAYVYQPAGEASQGYLCDARDDAESGMLDVRPASGAGNRIAWHLADAEGGASRGRVALTAGFIERLLWNRRAGTIEIDVHNDTSYAYRNEIAFMLPIPLHMELTVNGQRTLLRKIADHEAKASFAIGSGERVSIVLKVR</sequence>
<proteinExistence type="predicted"/>
<dbReference type="InterPro" id="IPR043750">
    <property type="entry name" value="DUF5695"/>
</dbReference>
<evidence type="ECO:0000313" key="1">
    <source>
        <dbReference type="EMBL" id="MFC0391835.1"/>
    </source>
</evidence>
<comment type="caution">
    <text evidence="1">The sequence shown here is derived from an EMBL/GenBank/DDBJ whole genome shotgun (WGS) entry which is preliminary data.</text>
</comment>